<keyword evidence="11" id="KW-1185">Reference proteome</keyword>
<evidence type="ECO:0000256" key="6">
    <source>
        <dbReference type="ARBA" id="ARBA00023098"/>
    </source>
</evidence>
<evidence type="ECO:0000256" key="5">
    <source>
        <dbReference type="ARBA" id="ARBA00022989"/>
    </source>
</evidence>
<evidence type="ECO:0000313" key="10">
    <source>
        <dbReference type="EMBL" id="MEQ2188536.1"/>
    </source>
</evidence>
<dbReference type="Proteomes" id="UP001476798">
    <property type="component" value="Unassembled WGS sequence"/>
</dbReference>
<keyword evidence="5" id="KW-1133">Transmembrane helix</keyword>
<dbReference type="InterPro" id="IPR056556">
    <property type="entry name" value="NTE1_P-loop_dom"/>
</dbReference>
<keyword evidence="4" id="KW-0442">Lipid degradation</keyword>
<feature type="non-terminal residue" evidence="10">
    <location>
        <position position="1"/>
    </location>
</feature>
<sequence>LERMLEGSAVRAQKQLVLLHREDGPPPQGTVNWLNMRSWISRHLHLSCPRRLELYQRVFEKPADRHSDFSRLARILTGNAIALVLGGGGARGCSQVGIMRALCEAGIPVDLIGGTSIGSLMGALYAEDRSLSRMRIRAREWAMVRLICML</sequence>
<feature type="short sequence motif" description="GXGXXG" evidence="8">
    <location>
        <begin position="87"/>
        <end position="92"/>
    </location>
</feature>
<dbReference type="EMBL" id="JAHRIO010091186">
    <property type="protein sequence ID" value="MEQ2188536.1"/>
    <property type="molecule type" value="Genomic_DNA"/>
</dbReference>
<reference evidence="10 11" key="1">
    <citation type="submission" date="2021-06" db="EMBL/GenBank/DDBJ databases">
        <authorList>
            <person name="Palmer J.M."/>
        </authorList>
    </citation>
    <scope>NUCLEOTIDE SEQUENCE [LARGE SCALE GENOMIC DNA]</scope>
    <source>
        <strain evidence="10 11">GA_2019</strain>
        <tissue evidence="10">Muscle</tissue>
    </source>
</reference>
<evidence type="ECO:0000256" key="8">
    <source>
        <dbReference type="PROSITE-ProRule" id="PRU01161"/>
    </source>
</evidence>
<feature type="domain" description="PNPLA" evidence="9">
    <location>
        <begin position="83"/>
        <end position="150"/>
    </location>
</feature>
<accession>A0ABV0PYE1</accession>
<dbReference type="InterPro" id="IPR050301">
    <property type="entry name" value="NTE"/>
</dbReference>
<name>A0ABV0PYE1_9TELE</name>
<evidence type="ECO:0000256" key="4">
    <source>
        <dbReference type="ARBA" id="ARBA00022963"/>
    </source>
</evidence>
<keyword evidence="3" id="KW-0378">Hydrolase</keyword>
<comment type="caution">
    <text evidence="10">The sequence shown here is derived from an EMBL/GenBank/DDBJ whole genome shotgun (WGS) entry which is preliminary data.</text>
</comment>
<proteinExistence type="predicted"/>
<evidence type="ECO:0000256" key="3">
    <source>
        <dbReference type="ARBA" id="ARBA00022801"/>
    </source>
</evidence>
<evidence type="ECO:0000256" key="2">
    <source>
        <dbReference type="ARBA" id="ARBA00022692"/>
    </source>
</evidence>
<organism evidence="10 11">
    <name type="scientific">Goodea atripinnis</name>
    <dbReference type="NCBI Taxonomy" id="208336"/>
    <lineage>
        <taxon>Eukaryota</taxon>
        <taxon>Metazoa</taxon>
        <taxon>Chordata</taxon>
        <taxon>Craniata</taxon>
        <taxon>Vertebrata</taxon>
        <taxon>Euteleostomi</taxon>
        <taxon>Actinopterygii</taxon>
        <taxon>Neopterygii</taxon>
        <taxon>Teleostei</taxon>
        <taxon>Neoteleostei</taxon>
        <taxon>Acanthomorphata</taxon>
        <taxon>Ovalentaria</taxon>
        <taxon>Atherinomorphae</taxon>
        <taxon>Cyprinodontiformes</taxon>
        <taxon>Goodeidae</taxon>
        <taxon>Goodea</taxon>
    </lineage>
</organism>
<evidence type="ECO:0000256" key="7">
    <source>
        <dbReference type="ARBA" id="ARBA00023136"/>
    </source>
</evidence>
<dbReference type="InterPro" id="IPR016035">
    <property type="entry name" value="Acyl_Trfase/lysoPLipase"/>
</dbReference>
<dbReference type="PANTHER" id="PTHR14226:SF23">
    <property type="entry name" value="PATATIN-LIKE PHOSPHOLIPASE DOMAIN-CONTAINING PROTEIN 7"/>
    <property type="match status" value="1"/>
</dbReference>
<keyword evidence="7" id="KW-0472">Membrane</keyword>
<dbReference type="Gene3D" id="3.40.1090.10">
    <property type="entry name" value="Cytosolic phospholipase A2 catalytic domain"/>
    <property type="match status" value="1"/>
</dbReference>
<dbReference type="Pfam" id="PF01734">
    <property type="entry name" value="Patatin"/>
    <property type="match status" value="1"/>
</dbReference>
<dbReference type="PROSITE" id="PS51635">
    <property type="entry name" value="PNPLA"/>
    <property type="match status" value="1"/>
</dbReference>
<evidence type="ECO:0000256" key="1">
    <source>
        <dbReference type="ARBA" id="ARBA00004370"/>
    </source>
</evidence>
<feature type="short sequence motif" description="GXSXG" evidence="8">
    <location>
        <begin position="114"/>
        <end position="118"/>
    </location>
</feature>
<gene>
    <name evidence="10" type="primary">PNPLA7_2</name>
    <name evidence="10" type="ORF">GOODEAATRI_016123</name>
</gene>
<dbReference type="Pfam" id="PF24179">
    <property type="entry name" value="NTE_Ploop"/>
    <property type="match status" value="1"/>
</dbReference>
<dbReference type="SUPFAM" id="SSF52151">
    <property type="entry name" value="FabD/lysophospholipase-like"/>
    <property type="match status" value="1"/>
</dbReference>
<protein>
    <submittedName>
        <fullName evidence="10">Patatin-like phospholipase domain-containing protein 7</fullName>
    </submittedName>
</protein>
<dbReference type="InterPro" id="IPR002641">
    <property type="entry name" value="PNPLA_dom"/>
</dbReference>
<keyword evidence="6" id="KW-0443">Lipid metabolism</keyword>
<keyword evidence="2" id="KW-0812">Transmembrane</keyword>
<evidence type="ECO:0000259" key="9">
    <source>
        <dbReference type="PROSITE" id="PS51635"/>
    </source>
</evidence>
<comment type="caution">
    <text evidence="8">Lacks conserved residue(s) required for the propagation of feature annotation.</text>
</comment>
<comment type="subcellular location">
    <subcellularLocation>
        <location evidence="1">Membrane</location>
    </subcellularLocation>
</comment>
<evidence type="ECO:0000313" key="11">
    <source>
        <dbReference type="Proteomes" id="UP001476798"/>
    </source>
</evidence>
<dbReference type="PANTHER" id="PTHR14226">
    <property type="entry name" value="NEUROPATHY TARGET ESTERASE/SWISS CHEESE D.MELANOGASTER"/>
    <property type="match status" value="1"/>
</dbReference>